<keyword evidence="4" id="KW-0862">Zinc</keyword>
<evidence type="ECO:0000259" key="6">
    <source>
        <dbReference type="Pfam" id="PF00107"/>
    </source>
</evidence>
<gene>
    <name evidence="7" type="ORF">METZ01_LOCUS408967</name>
</gene>
<feature type="non-terminal residue" evidence="7">
    <location>
        <position position="1"/>
    </location>
</feature>
<evidence type="ECO:0000256" key="2">
    <source>
        <dbReference type="ARBA" id="ARBA00008072"/>
    </source>
</evidence>
<dbReference type="Gene3D" id="3.90.180.10">
    <property type="entry name" value="Medium-chain alcohol dehydrogenases, catalytic domain"/>
    <property type="match status" value="1"/>
</dbReference>
<reference evidence="7" key="1">
    <citation type="submission" date="2018-05" db="EMBL/GenBank/DDBJ databases">
        <authorList>
            <person name="Lanie J.A."/>
            <person name="Ng W.-L."/>
            <person name="Kazmierczak K.M."/>
            <person name="Andrzejewski T.M."/>
            <person name="Davidsen T.M."/>
            <person name="Wayne K.J."/>
            <person name="Tettelin H."/>
            <person name="Glass J.I."/>
            <person name="Rusch D."/>
            <person name="Podicherti R."/>
            <person name="Tsui H.-C.T."/>
            <person name="Winkler M.E."/>
        </authorList>
    </citation>
    <scope>NUCLEOTIDE SEQUENCE</scope>
</reference>
<feature type="non-terminal residue" evidence="7">
    <location>
        <position position="279"/>
    </location>
</feature>
<evidence type="ECO:0000313" key="7">
    <source>
        <dbReference type="EMBL" id="SVD56113.1"/>
    </source>
</evidence>
<proteinExistence type="inferred from homology"/>
<keyword evidence="5" id="KW-0560">Oxidoreductase</keyword>
<evidence type="ECO:0000256" key="1">
    <source>
        <dbReference type="ARBA" id="ARBA00001947"/>
    </source>
</evidence>
<comment type="similarity">
    <text evidence="2">Belongs to the zinc-containing alcohol dehydrogenase family.</text>
</comment>
<evidence type="ECO:0000256" key="3">
    <source>
        <dbReference type="ARBA" id="ARBA00022723"/>
    </source>
</evidence>
<protein>
    <recommendedName>
        <fullName evidence="6">Alcohol dehydrogenase-like C-terminal domain-containing protein</fullName>
    </recommendedName>
</protein>
<dbReference type="GO" id="GO:0016491">
    <property type="term" value="F:oxidoreductase activity"/>
    <property type="evidence" value="ECO:0007669"/>
    <property type="project" value="UniProtKB-KW"/>
</dbReference>
<evidence type="ECO:0000256" key="4">
    <source>
        <dbReference type="ARBA" id="ARBA00022833"/>
    </source>
</evidence>
<organism evidence="7">
    <name type="scientific">marine metagenome</name>
    <dbReference type="NCBI Taxonomy" id="408172"/>
    <lineage>
        <taxon>unclassified sequences</taxon>
        <taxon>metagenomes</taxon>
        <taxon>ecological metagenomes</taxon>
    </lineage>
</organism>
<dbReference type="SUPFAM" id="SSF51735">
    <property type="entry name" value="NAD(P)-binding Rossmann-fold domains"/>
    <property type="match status" value="1"/>
</dbReference>
<dbReference type="PANTHER" id="PTHR43350">
    <property type="entry name" value="NAD-DEPENDENT ALCOHOL DEHYDROGENASE"/>
    <property type="match status" value="1"/>
</dbReference>
<accession>A0A382WBD7</accession>
<dbReference type="Pfam" id="PF00107">
    <property type="entry name" value="ADH_zinc_N"/>
    <property type="match status" value="1"/>
</dbReference>
<dbReference type="InterPro" id="IPR013149">
    <property type="entry name" value="ADH-like_C"/>
</dbReference>
<dbReference type="AlphaFoldDB" id="A0A382WBD7"/>
<sequence>VNVPKNLCAKIPDRVSDETAVFTVVSSISLQGVRLAKPTLGETFVVYGLGLIGLLTIQILKANGCRVLGLDISTERVEIAKMFGIEAIDLSQGADPISAGLTFSNGNGVDSVIITASTKDDSIIRNAAKMSRKRGRIVLIGVVGLKLNRSDFYDKELAFQVSCSYGPGRYDSDYEEQGNDYPIGFVRWTEKRNFEAVLELMGSGLIKTKPLISSRVSLEESPNAYDKVLTGKDIATILQYPDQVAYDVRTIPNQDATNEKQSVKINQSKIGVIGAGNFT</sequence>
<dbReference type="EMBL" id="UINC01158523">
    <property type="protein sequence ID" value="SVD56113.1"/>
    <property type="molecule type" value="Genomic_DNA"/>
</dbReference>
<dbReference type="InterPro" id="IPR036291">
    <property type="entry name" value="NAD(P)-bd_dom_sf"/>
</dbReference>
<dbReference type="PANTHER" id="PTHR43350:SF19">
    <property type="entry name" value="D-GULOSIDE 3-DEHYDROGENASE"/>
    <property type="match status" value="1"/>
</dbReference>
<keyword evidence="3" id="KW-0479">Metal-binding</keyword>
<dbReference type="Gene3D" id="3.40.50.720">
    <property type="entry name" value="NAD(P)-binding Rossmann-like Domain"/>
    <property type="match status" value="1"/>
</dbReference>
<evidence type="ECO:0000256" key="5">
    <source>
        <dbReference type="ARBA" id="ARBA00023002"/>
    </source>
</evidence>
<dbReference type="CDD" id="cd08255">
    <property type="entry name" value="2-desacetyl-2-hydroxyethyl_bacteriochlorophyllide_like"/>
    <property type="match status" value="1"/>
</dbReference>
<name>A0A382WBD7_9ZZZZ</name>
<dbReference type="GO" id="GO:0046872">
    <property type="term" value="F:metal ion binding"/>
    <property type="evidence" value="ECO:0007669"/>
    <property type="project" value="UniProtKB-KW"/>
</dbReference>
<feature type="domain" description="Alcohol dehydrogenase-like C-terminal" evidence="6">
    <location>
        <begin position="52"/>
        <end position="170"/>
    </location>
</feature>
<comment type="cofactor">
    <cofactor evidence="1">
        <name>Zn(2+)</name>
        <dbReference type="ChEBI" id="CHEBI:29105"/>
    </cofactor>
</comment>